<dbReference type="AlphaFoldDB" id="C7IZP0"/>
<feature type="non-terminal residue" evidence="2">
    <location>
        <position position="1"/>
    </location>
</feature>
<feature type="compositionally biased region" description="Low complexity" evidence="1">
    <location>
        <begin position="19"/>
        <end position="29"/>
    </location>
</feature>
<evidence type="ECO:0000256" key="1">
    <source>
        <dbReference type="SAM" id="MobiDB-lite"/>
    </source>
</evidence>
<name>C7IZP0_ORYSJ</name>
<proteinExistence type="predicted"/>
<reference evidence="3" key="2">
    <citation type="journal article" date="2008" name="Nucleic Acids Res.">
        <title>The rice annotation project database (RAP-DB): 2008 update.</title>
        <authorList>
            <consortium name="The rice annotation project (RAP)"/>
        </authorList>
    </citation>
    <scope>GENOME REANNOTATION</scope>
    <source>
        <strain evidence="3">cv. Nipponbare</strain>
    </source>
</reference>
<evidence type="ECO:0000313" key="2">
    <source>
        <dbReference type="EMBL" id="BAH91971.1"/>
    </source>
</evidence>
<dbReference type="EMBL" id="AP008209">
    <property type="protein sequence ID" value="BAH91971.1"/>
    <property type="molecule type" value="Genomic_DNA"/>
</dbReference>
<dbReference type="KEGG" id="dosa:Os03g0120600"/>
<feature type="region of interest" description="Disordered" evidence="1">
    <location>
        <begin position="18"/>
        <end position="120"/>
    </location>
</feature>
<protein>
    <submittedName>
        <fullName evidence="2">Os03g0120600 protein</fullName>
    </submittedName>
</protein>
<gene>
    <name evidence="2" type="ordered locus">Os03g0120600</name>
</gene>
<reference evidence="2 3" key="1">
    <citation type="journal article" date="2005" name="Nature">
        <title>The map-based sequence of the rice genome.</title>
        <authorList>
            <consortium name="International rice genome sequencing project (IRGSP)"/>
            <person name="Matsumoto T."/>
            <person name="Wu J."/>
            <person name="Kanamori H."/>
            <person name="Katayose Y."/>
            <person name="Fujisawa M."/>
            <person name="Namiki N."/>
            <person name="Mizuno H."/>
            <person name="Yamamoto K."/>
            <person name="Antonio B.A."/>
            <person name="Baba T."/>
            <person name="Sakata K."/>
            <person name="Nagamura Y."/>
            <person name="Aoki H."/>
            <person name="Arikawa K."/>
            <person name="Arita K."/>
            <person name="Bito T."/>
            <person name="Chiden Y."/>
            <person name="Fujitsuka N."/>
            <person name="Fukunaka R."/>
            <person name="Hamada M."/>
            <person name="Harada C."/>
            <person name="Hayashi A."/>
            <person name="Hijishita S."/>
            <person name="Honda M."/>
            <person name="Hosokawa S."/>
            <person name="Ichikawa Y."/>
            <person name="Idonuma A."/>
            <person name="Iijima M."/>
            <person name="Ikeda M."/>
            <person name="Ikeno M."/>
            <person name="Ito K."/>
            <person name="Ito S."/>
            <person name="Ito T."/>
            <person name="Ito Y."/>
            <person name="Ito Y."/>
            <person name="Iwabuchi A."/>
            <person name="Kamiya K."/>
            <person name="Karasawa W."/>
            <person name="Kurita K."/>
            <person name="Katagiri S."/>
            <person name="Kikuta A."/>
            <person name="Kobayashi H."/>
            <person name="Kobayashi N."/>
            <person name="Machita K."/>
            <person name="Maehara T."/>
            <person name="Masukawa M."/>
            <person name="Mizubayashi T."/>
            <person name="Mukai Y."/>
            <person name="Nagasaki H."/>
            <person name="Nagata Y."/>
            <person name="Naito S."/>
            <person name="Nakashima M."/>
            <person name="Nakama Y."/>
            <person name="Nakamichi Y."/>
            <person name="Nakamura M."/>
            <person name="Meguro A."/>
            <person name="Negishi M."/>
            <person name="Ohta I."/>
            <person name="Ohta T."/>
            <person name="Okamoto M."/>
            <person name="Ono N."/>
            <person name="Saji S."/>
            <person name="Sakaguchi M."/>
            <person name="Sakai K."/>
            <person name="Shibata M."/>
            <person name="Shimokawa T."/>
            <person name="Song J."/>
            <person name="Takazaki Y."/>
            <person name="Terasawa K."/>
            <person name="Tsugane M."/>
            <person name="Tsuji K."/>
            <person name="Ueda S."/>
            <person name="Waki K."/>
            <person name="Yamagata H."/>
            <person name="Yamamoto M."/>
            <person name="Yamamoto S."/>
            <person name="Yamane H."/>
            <person name="Yoshiki S."/>
            <person name="Yoshihara R."/>
            <person name="Yukawa K."/>
            <person name="Zhong H."/>
            <person name="Yano M."/>
            <person name="Yuan Q."/>
            <person name="Ouyang S."/>
            <person name="Liu J."/>
            <person name="Jones K.M."/>
            <person name="Gansberger K."/>
            <person name="Moffat K."/>
            <person name="Hill J."/>
            <person name="Bera J."/>
            <person name="Fadrosh D."/>
            <person name="Jin S."/>
            <person name="Johri S."/>
            <person name="Kim M."/>
            <person name="Overton L."/>
            <person name="Reardon M."/>
            <person name="Tsitrin T."/>
            <person name="Vuong H."/>
            <person name="Weaver B."/>
            <person name="Ciecko A."/>
            <person name="Tallon L."/>
            <person name="Jackson J."/>
            <person name="Pai G."/>
            <person name="Aken S.V."/>
            <person name="Utterback T."/>
            <person name="Reidmuller S."/>
            <person name="Feldblyum T."/>
            <person name="Hsiao J."/>
            <person name="Zismann V."/>
            <person name="Iobst S."/>
            <person name="de Vazeille A.R."/>
            <person name="Buell C.R."/>
            <person name="Ying K."/>
            <person name="Li Y."/>
            <person name="Lu T."/>
            <person name="Huang Y."/>
            <person name="Zhao Q."/>
            <person name="Feng Q."/>
            <person name="Zhang L."/>
            <person name="Zhu J."/>
            <person name="Weng Q."/>
            <person name="Mu J."/>
            <person name="Lu Y."/>
            <person name="Fan D."/>
            <person name="Liu Y."/>
            <person name="Guan J."/>
            <person name="Zhang Y."/>
            <person name="Yu S."/>
            <person name="Liu X."/>
            <person name="Zhang Y."/>
            <person name="Hong G."/>
            <person name="Han B."/>
            <person name="Choisne N."/>
            <person name="Demange N."/>
            <person name="Orjeda G."/>
            <person name="Samain S."/>
            <person name="Cattolico L."/>
            <person name="Pelletier E."/>
            <person name="Couloux A."/>
            <person name="Segurens B."/>
            <person name="Wincker P."/>
            <person name="D'Hont A."/>
            <person name="Scarpelli C."/>
            <person name="Weissenbach J."/>
            <person name="Salanoubat M."/>
            <person name="Quetier F."/>
            <person name="Yu Y."/>
            <person name="Kim H.R."/>
            <person name="Rambo T."/>
            <person name="Currie J."/>
            <person name="Collura K."/>
            <person name="Luo M."/>
            <person name="Yang T."/>
            <person name="Ammiraju J.S.S."/>
            <person name="Engler F."/>
            <person name="Soderlund C."/>
            <person name="Wing R.A."/>
            <person name="Palmer L.E."/>
            <person name="de la Bastide M."/>
            <person name="Spiegel L."/>
            <person name="Nascimento L."/>
            <person name="Zutavern T."/>
            <person name="O'Shaughnessy A."/>
            <person name="Dike S."/>
            <person name="Dedhia N."/>
            <person name="Preston R."/>
            <person name="Balija V."/>
            <person name="McCombie W.R."/>
            <person name="Chow T."/>
            <person name="Chen H."/>
            <person name="Chung M."/>
            <person name="Chen C."/>
            <person name="Shaw J."/>
            <person name="Wu H."/>
            <person name="Hsiao K."/>
            <person name="Chao Y."/>
            <person name="Chu M."/>
            <person name="Cheng C."/>
            <person name="Hour A."/>
            <person name="Lee P."/>
            <person name="Lin S."/>
            <person name="Lin Y."/>
            <person name="Liou J."/>
            <person name="Liu S."/>
            <person name="Hsing Y."/>
            <person name="Raghuvanshi S."/>
            <person name="Mohanty A."/>
            <person name="Bharti A.K."/>
            <person name="Gaur A."/>
            <person name="Gupta V."/>
            <person name="Kumar D."/>
            <person name="Ravi V."/>
            <person name="Vij S."/>
            <person name="Kapur A."/>
            <person name="Khurana P."/>
            <person name="Khurana P."/>
            <person name="Khurana J.P."/>
            <person name="Tyagi A.K."/>
            <person name="Gaikwad K."/>
            <person name="Singh A."/>
            <person name="Dalal V."/>
            <person name="Srivastava S."/>
            <person name="Dixit A."/>
            <person name="Pal A.K."/>
            <person name="Ghazi I.A."/>
            <person name="Yadav M."/>
            <person name="Pandit A."/>
            <person name="Bhargava A."/>
            <person name="Sureshbabu K."/>
            <person name="Batra K."/>
            <person name="Sharma T.R."/>
            <person name="Mohapatra T."/>
            <person name="Singh N.K."/>
            <person name="Messing J."/>
            <person name="Nelson A.B."/>
            <person name="Fuks G."/>
            <person name="Kavchok S."/>
            <person name="Keizer G."/>
            <person name="Linton E."/>
            <person name="Llaca V."/>
            <person name="Song R."/>
            <person name="Tanyolac B."/>
            <person name="Young S."/>
            <person name="Ho-Il K."/>
            <person name="Hahn J.H."/>
            <person name="Sangsakoo G."/>
            <person name="Vanavichit A."/>
            <person name="de Mattos Luiz.A.T."/>
            <person name="Zimmer P.D."/>
            <person name="Malone G."/>
            <person name="Dellagostin O."/>
            <person name="de Oliveira A.C."/>
            <person name="Bevan M."/>
            <person name="Bancroft I."/>
            <person name="Minx P."/>
            <person name="Cordum H."/>
            <person name="Wilson R."/>
            <person name="Cheng Z."/>
            <person name="Jin W."/>
            <person name="Jiang J."/>
            <person name="Leong S.A."/>
            <person name="Iwama H."/>
            <person name="Gojobori T."/>
            <person name="Itoh T."/>
            <person name="Niimura Y."/>
            <person name="Fujii Y."/>
            <person name="Habara T."/>
            <person name="Sakai H."/>
            <person name="Sato Y."/>
            <person name="Wilson G."/>
            <person name="Kumar K."/>
            <person name="McCouch S."/>
            <person name="Juretic N."/>
            <person name="Hoen D."/>
            <person name="Wright S."/>
            <person name="Bruskiewich R."/>
            <person name="Bureau T."/>
            <person name="Miyao A."/>
            <person name="Hirochika H."/>
            <person name="Nishikawa T."/>
            <person name="Kadowaki K."/>
            <person name="Sugiura M."/>
            <person name="Burr B."/>
            <person name="Sasaki T."/>
        </authorList>
    </citation>
    <scope>NUCLEOTIDE SEQUENCE [LARGE SCALE GENOMIC DNA]</scope>
    <source>
        <strain evidence="3">cv. Nipponbare</strain>
    </source>
</reference>
<evidence type="ECO:0000313" key="3">
    <source>
        <dbReference type="Proteomes" id="UP000000763"/>
    </source>
</evidence>
<sequence>LHLPYPRATGFASIRRVRFSPFPSPSTSKSSHHRHHPCRLEVSPCRRRSGYISLPLGQPPTSPGARRSGTRVAAVVEAVHPPEHRRPSSPFSLFARLEEKKKQKKEGGRRKRKEEEETKN</sequence>
<feature type="compositionally biased region" description="Basic residues" evidence="1">
    <location>
        <begin position="102"/>
        <end position="112"/>
    </location>
</feature>
<dbReference type="Proteomes" id="UP000000763">
    <property type="component" value="Chromosome 3"/>
</dbReference>
<accession>C7IZP0</accession>
<organism evidence="2 3">
    <name type="scientific">Oryza sativa subsp. japonica</name>
    <name type="common">Rice</name>
    <dbReference type="NCBI Taxonomy" id="39947"/>
    <lineage>
        <taxon>Eukaryota</taxon>
        <taxon>Viridiplantae</taxon>
        <taxon>Streptophyta</taxon>
        <taxon>Embryophyta</taxon>
        <taxon>Tracheophyta</taxon>
        <taxon>Spermatophyta</taxon>
        <taxon>Magnoliopsida</taxon>
        <taxon>Liliopsida</taxon>
        <taxon>Poales</taxon>
        <taxon>Poaceae</taxon>
        <taxon>BOP clade</taxon>
        <taxon>Oryzoideae</taxon>
        <taxon>Oryzeae</taxon>
        <taxon>Oryzinae</taxon>
        <taxon>Oryza</taxon>
        <taxon>Oryza sativa</taxon>
    </lineage>
</organism>